<evidence type="ECO:0000313" key="3">
    <source>
        <dbReference type="EMBL" id="KAK3363128.1"/>
    </source>
</evidence>
<evidence type="ECO:0000313" key="4">
    <source>
        <dbReference type="Proteomes" id="UP001275084"/>
    </source>
</evidence>
<feature type="compositionally biased region" description="Acidic residues" evidence="2">
    <location>
        <begin position="156"/>
        <end position="165"/>
    </location>
</feature>
<accession>A0AAJ0HUP2</accession>
<reference evidence="3" key="2">
    <citation type="submission" date="2023-06" db="EMBL/GenBank/DDBJ databases">
        <authorList>
            <consortium name="Lawrence Berkeley National Laboratory"/>
            <person name="Haridas S."/>
            <person name="Hensen N."/>
            <person name="Bonometti L."/>
            <person name="Westerberg I."/>
            <person name="Brannstrom I.O."/>
            <person name="Guillou S."/>
            <person name="Cros-Aarteil S."/>
            <person name="Calhoun S."/>
            <person name="Kuo A."/>
            <person name="Mondo S."/>
            <person name="Pangilinan J."/>
            <person name="Riley R."/>
            <person name="Labutti K."/>
            <person name="Andreopoulos B."/>
            <person name="Lipzen A."/>
            <person name="Chen C."/>
            <person name="Yanf M."/>
            <person name="Daum C."/>
            <person name="Ng V."/>
            <person name="Clum A."/>
            <person name="Steindorff A."/>
            <person name="Ohm R."/>
            <person name="Martin F."/>
            <person name="Silar P."/>
            <person name="Natvig D."/>
            <person name="Lalanne C."/>
            <person name="Gautier V."/>
            <person name="Ament-Velasquez S.L."/>
            <person name="Kruys A."/>
            <person name="Hutchinson M.I."/>
            <person name="Powell A.J."/>
            <person name="Barry K."/>
            <person name="Miller A.N."/>
            <person name="Grigoriev I.V."/>
            <person name="Debuchy R."/>
            <person name="Gladieux P."/>
            <person name="Thoren M.H."/>
            <person name="Johannesson H."/>
        </authorList>
    </citation>
    <scope>NUCLEOTIDE SEQUENCE</scope>
    <source>
        <strain evidence="3">CBS 955.72</strain>
    </source>
</reference>
<dbReference type="EMBL" id="JAUIQD010000001">
    <property type="protein sequence ID" value="KAK3363128.1"/>
    <property type="molecule type" value="Genomic_DNA"/>
</dbReference>
<dbReference type="InterPro" id="IPR002110">
    <property type="entry name" value="Ankyrin_rpt"/>
</dbReference>
<keyword evidence="1" id="KW-0040">ANK repeat</keyword>
<organism evidence="3 4">
    <name type="scientific">Lasiosphaeria hispida</name>
    <dbReference type="NCBI Taxonomy" id="260671"/>
    <lineage>
        <taxon>Eukaryota</taxon>
        <taxon>Fungi</taxon>
        <taxon>Dikarya</taxon>
        <taxon>Ascomycota</taxon>
        <taxon>Pezizomycotina</taxon>
        <taxon>Sordariomycetes</taxon>
        <taxon>Sordariomycetidae</taxon>
        <taxon>Sordariales</taxon>
        <taxon>Lasiosphaeriaceae</taxon>
        <taxon>Lasiosphaeria</taxon>
    </lineage>
</organism>
<dbReference type="Proteomes" id="UP001275084">
    <property type="component" value="Unassembled WGS sequence"/>
</dbReference>
<dbReference type="Pfam" id="PF00023">
    <property type="entry name" value="Ank"/>
    <property type="match status" value="1"/>
</dbReference>
<protein>
    <recommendedName>
        <fullName evidence="5">Ankyrin</fullName>
    </recommendedName>
</protein>
<dbReference type="PROSITE" id="PS50088">
    <property type="entry name" value="ANK_REPEAT"/>
    <property type="match status" value="1"/>
</dbReference>
<dbReference type="SUPFAM" id="SSF48403">
    <property type="entry name" value="Ankyrin repeat"/>
    <property type="match status" value="1"/>
</dbReference>
<evidence type="ECO:0000256" key="1">
    <source>
        <dbReference type="PROSITE-ProRule" id="PRU00023"/>
    </source>
</evidence>
<dbReference type="InterPro" id="IPR036770">
    <property type="entry name" value="Ankyrin_rpt-contain_sf"/>
</dbReference>
<evidence type="ECO:0008006" key="5">
    <source>
        <dbReference type="Google" id="ProtNLM"/>
    </source>
</evidence>
<keyword evidence="4" id="KW-1185">Reference proteome</keyword>
<dbReference type="PROSITE" id="PS50297">
    <property type="entry name" value="ANK_REP_REGION"/>
    <property type="match status" value="1"/>
</dbReference>
<sequence length="221" mass="24899">MRTEALKSVARTGTVELMRYVLQRIPLASISKRQACWLLPEAAMGPGRAAMLVFLLDRGLDPNALAYARPCAAGQRNPVALHNAVQYGDDKMVKLLLDRGAKLIWDVNGKTVMAMAEDRAKKARSSQHPPGGKNVRLLEKWLKERGFPRDHADEPTLVEEEEEWELAAAEREKEEEVLQKPGREKGVEDSELESLDEDDLRAGESCSGKAKKRWLIWKTRE</sequence>
<comment type="caution">
    <text evidence="3">The sequence shown here is derived from an EMBL/GenBank/DDBJ whole genome shotgun (WGS) entry which is preliminary data.</text>
</comment>
<feature type="region of interest" description="Disordered" evidence="2">
    <location>
        <begin position="149"/>
        <end position="209"/>
    </location>
</feature>
<proteinExistence type="predicted"/>
<dbReference type="Gene3D" id="1.25.40.20">
    <property type="entry name" value="Ankyrin repeat-containing domain"/>
    <property type="match status" value="1"/>
</dbReference>
<feature type="compositionally biased region" description="Acidic residues" evidence="2">
    <location>
        <begin position="189"/>
        <end position="199"/>
    </location>
</feature>
<evidence type="ECO:0000256" key="2">
    <source>
        <dbReference type="SAM" id="MobiDB-lite"/>
    </source>
</evidence>
<name>A0AAJ0HUP2_9PEZI</name>
<dbReference type="AlphaFoldDB" id="A0AAJ0HUP2"/>
<gene>
    <name evidence="3" type="ORF">B0T25DRAFT_526363</name>
</gene>
<reference evidence="3" key="1">
    <citation type="journal article" date="2023" name="Mol. Phylogenet. Evol.">
        <title>Genome-scale phylogeny and comparative genomics of the fungal order Sordariales.</title>
        <authorList>
            <person name="Hensen N."/>
            <person name="Bonometti L."/>
            <person name="Westerberg I."/>
            <person name="Brannstrom I.O."/>
            <person name="Guillou S."/>
            <person name="Cros-Aarteil S."/>
            <person name="Calhoun S."/>
            <person name="Haridas S."/>
            <person name="Kuo A."/>
            <person name="Mondo S."/>
            <person name="Pangilinan J."/>
            <person name="Riley R."/>
            <person name="LaButti K."/>
            <person name="Andreopoulos B."/>
            <person name="Lipzen A."/>
            <person name="Chen C."/>
            <person name="Yan M."/>
            <person name="Daum C."/>
            <person name="Ng V."/>
            <person name="Clum A."/>
            <person name="Steindorff A."/>
            <person name="Ohm R.A."/>
            <person name="Martin F."/>
            <person name="Silar P."/>
            <person name="Natvig D.O."/>
            <person name="Lalanne C."/>
            <person name="Gautier V."/>
            <person name="Ament-Velasquez S.L."/>
            <person name="Kruys A."/>
            <person name="Hutchinson M.I."/>
            <person name="Powell A.J."/>
            <person name="Barry K."/>
            <person name="Miller A.N."/>
            <person name="Grigoriev I.V."/>
            <person name="Debuchy R."/>
            <person name="Gladieux P."/>
            <person name="Hiltunen Thoren M."/>
            <person name="Johannesson H."/>
        </authorList>
    </citation>
    <scope>NUCLEOTIDE SEQUENCE</scope>
    <source>
        <strain evidence="3">CBS 955.72</strain>
    </source>
</reference>
<feature type="repeat" description="ANK" evidence="1">
    <location>
        <begin position="76"/>
        <end position="103"/>
    </location>
</feature>
<feature type="compositionally biased region" description="Basic and acidic residues" evidence="2">
    <location>
        <begin position="168"/>
        <end position="188"/>
    </location>
</feature>